<organism evidence="2 3">
    <name type="scientific">Streptomyces erythrogriseus</name>
    <dbReference type="NCBI Taxonomy" id="284027"/>
    <lineage>
        <taxon>Bacteria</taxon>
        <taxon>Bacillati</taxon>
        <taxon>Actinomycetota</taxon>
        <taxon>Actinomycetes</taxon>
        <taxon>Kitasatosporales</taxon>
        <taxon>Streptomycetaceae</taxon>
        <taxon>Streptomyces</taxon>
        <taxon>Streptomyces griseoincarnatus group</taxon>
    </lineage>
</organism>
<keyword evidence="3" id="KW-1185">Reference proteome</keyword>
<protein>
    <submittedName>
        <fullName evidence="2">Uncharacterized protein</fullName>
    </submittedName>
</protein>
<accession>A0ABP6JHL2</accession>
<sequence length="122" mass="12615">MARCRMTASGICLPSGSVYSCGTSSVAHSSCFPHVLHVSRPGEGAGTDAPAADVPRGPEAPDEHPVRTTRAAASVAPYRAVSRDLDRIMMIFPFSVLVSFGANGPCRSRGRPAGEGPAPVSH</sequence>
<name>A0ABP6JHL2_9ACTN</name>
<dbReference type="PROSITE" id="PS51257">
    <property type="entry name" value="PROKAR_LIPOPROTEIN"/>
    <property type="match status" value="1"/>
</dbReference>
<evidence type="ECO:0000256" key="1">
    <source>
        <dbReference type="SAM" id="MobiDB-lite"/>
    </source>
</evidence>
<reference evidence="3" key="1">
    <citation type="journal article" date="2019" name="Int. J. Syst. Evol. Microbiol.">
        <title>The Global Catalogue of Microorganisms (GCM) 10K type strain sequencing project: providing services to taxonomists for standard genome sequencing and annotation.</title>
        <authorList>
            <consortium name="The Broad Institute Genomics Platform"/>
            <consortium name="The Broad Institute Genome Sequencing Center for Infectious Disease"/>
            <person name="Wu L."/>
            <person name="Ma J."/>
        </authorList>
    </citation>
    <scope>NUCLEOTIDE SEQUENCE [LARGE SCALE GENOMIC DNA]</scope>
    <source>
        <strain evidence="3">JCM 9650</strain>
    </source>
</reference>
<dbReference type="Proteomes" id="UP001501423">
    <property type="component" value="Unassembled WGS sequence"/>
</dbReference>
<dbReference type="EMBL" id="BAAAVA010000041">
    <property type="protein sequence ID" value="GAA2931618.1"/>
    <property type="molecule type" value="Genomic_DNA"/>
</dbReference>
<feature type="region of interest" description="Disordered" evidence="1">
    <location>
        <begin position="42"/>
        <end position="70"/>
    </location>
</feature>
<proteinExistence type="predicted"/>
<evidence type="ECO:0000313" key="2">
    <source>
        <dbReference type="EMBL" id="GAA2931618.1"/>
    </source>
</evidence>
<comment type="caution">
    <text evidence="2">The sequence shown here is derived from an EMBL/GenBank/DDBJ whole genome shotgun (WGS) entry which is preliminary data.</text>
</comment>
<evidence type="ECO:0000313" key="3">
    <source>
        <dbReference type="Proteomes" id="UP001501423"/>
    </source>
</evidence>
<gene>
    <name evidence="2" type="ORF">GCM10010478_35780</name>
</gene>